<dbReference type="AlphaFoldDB" id="A0A9Q9MBB1"/>
<dbReference type="Pfam" id="PF12770">
    <property type="entry name" value="CHAT"/>
    <property type="match status" value="1"/>
</dbReference>
<evidence type="ECO:0000313" key="3">
    <source>
        <dbReference type="EMBL" id="UWZ52733.1"/>
    </source>
</evidence>
<dbReference type="RefSeq" id="WP_081970765.1">
    <property type="nucleotide sequence ID" value="NZ_CP073767.1"/>
</dbReference>
<evidence type="ECO:0000259" key="2">
    <source>
        <dbReference type="Pfam" id="PF19955"/>
    </source>
</evidence>
<sequence length="279" mass="29769">MANALADVLQDLYYDGDAARSLLIRSGYRPAQIPFFRSAETFWPEVVLRLERGIVKDGIRLVLVNAAQDHPGNDAVQELLARHGGTPPSPRPRVLCLFADPSRSSKLRLDREARLLQELAGLGGFELRTRQATRVSDIIRALLQEKPQLLHFAGHGRADGWLVFEDDDGRPTVVEPARLAEAITATGVLECVVLNSCYSGAAAEAFRGATRAVAGCVTALGDDCALAFARGFYTGIGAGQPPGLAFETGRAEAALVQHDTTGLHFVSFLPAPAASGGTP</sequence>
<dbReference type="OrthoDB" id="8253226at2"/>
<dbReference type="EMBL" id="CP073767">
    <property type="protein sequence ID" value="UWZ52733.1"/>
    <property type="molecule type" value="Genomic_DNA"/>
</dbReference>
<organism evidence="3 4">
    <name type="scientific">Dactylosporangium aurantiacum</name>
    <dbReference type="NCBI Taxonomy" id="35754"/>
    <lineage>
        <taxon>Bacteria</taxon>
        <taxon>Bacillati</taxon>
        <taxon>Actinomycetota</taxon>
        <taxon>Actinomycetes</taxon>
        <taxon>Micromonosporales</taxon>
        <taxon>Micromonosporaceae</taxon>
        <taxon>Dactylosporangium</taxon>
    </lineage>
</organism>
<dbReference type="KEGG" id="daur:Daura_39885"/>
<accession>A0A9Q9MBB1</accession>
<evidence type="ECO:0000259" key="1">
    <source>
        <dbReference type="Pfam" id="PF12770"/>
    </source>
</evidence>
<keyword evidence="4" id="KW-1185">Reference proteome</keyword>
<proteinExistence type="predicted"/>
<evidence type="ECO:0000313" key="4">
    <source>
        <dbReference type="Proteomes" id="UP001058003"/>
    </source>
</evidence>
<name>A0A9Q9MBB1_9ACTN</name>
<dbReference type="InterPro" id="IPR045430">
    <property type="entry name" value="EAD1"/>
</dbReference>
<dbReference type="Proteomes" id="UP001058003">
    <property type="component" value="Chromosome"/>
</dbReference>
<dbReference type="Pfam" id="PF19955">
    <property type="entry name" value="EAD1"/>
    <property type="match status" value="1"/>
</dbReference>
<reference evidence="3" key="1">
    <citation type="submission" date="2021-04" db="EMBL/GenBank/DDBJ databases">
        <title>Dactylosporangium aurantiacum NRRL B-8018 full assembly.</title>
        <authorList>
            <person name="Hartkoorn R.C."/>
            <person name="Beaudoing E."/>
            <person name="Hot D."/>
        </authorList>
    </citation>
    <scope>NUCLEOTIDE SEQUENCE</scope>
    <source>
        <strain evidence="3">NRRL B-8018</strain>
    </source>
</reference>
<feature type="domain" description="Effector-associated" evidence="2">
    <location>
        <begin position="4"/>
        <end position="83"/>
    </location>
</feature>
<feature type="domain" description="CHAT" evidence="1">
    <location>
        <begin position="110"/>
        <end position="248"/>
    </location>
</feature>
<dbReference type="InterPro" id="IPR024983">
    <property type="entry name" value="CHAT_dom"/>
</dbReference>
<gene>
    <name evidence="3" type="ORF">Daura_39885</name>
</gene>
<protein>
    <submittedName>
        <fullName evidence="3">CHAT domain-containing protein</fullName>
    </submittedName>
</protein>